<dbReference type="GO" id="GO:0050661">
    <property type="term" value="F:NADP binding"/>
    <property type="evidence" value="ECO:0007669"/>
    <property type="project" value="InterPro"/>
</dbReference>
<organism evidence="6 7">
    <name type="scientific">Andalucia godoyi</name>
    <name type="common">Flagellate</name>
    <dbReference type="NCBI Taxonomy" id="505711"/>
    <lineage>
        <taxon>Eukaryota</taxon>
        <taxon>Discoba</taxon>
        <taxon>Jakobida</taxon>
        <taxon>Andalucina</taxon>
        <taxon>Andaluciidae</taxon>
        <taxon>Andalucia</taxon>
    </lineage>
</organism>
<name>A0A8K0AIM9_ANDGO</name>
<evidence type="ECO:0000256" key="3">
    <source>
        <dbReference type="PIRSR" id="PIRSR000103-1"/>
    </source>
</evidence>
<evidence type="ECO:0000256" key="2">
    <source>
        <dbReference type="ARBA" id="ARBA00023027"/>
    </source>
</evidence>
<feature type="active site" evidence="3">
    <location>
        <position position="189"/>
    </location>
</feature>
<dbReference type="SUPFAM" id="SSF51735">
    <property type="entry name" value="NAD(P)-binding Rossmann-fold domains"/>
    <property type="match status" value="1"/>
</dbReference>
<feature type="domain" description="6-phosphogluconate dehydrogenase NADP-binding" evidence="4">
    <location>
        <begin position="15"/>
        <end position="180"/>
    </location>
</feature>
<evidence type="ECO:0000313" key="6">
    <source>
        <dbReference type="EMBL" id="KAF0852775.1"/>
    </source>
</evidence>
<dbReference type="InterPro" id="IPR008927">
    <property type="entry name" value="6-PGluconate_DH-like_C_sf"/>
</dbReference>
<keyword evidence="1" id="KW-0560">Oxidoreductase</keyword>
<dbReference type="SUPFAM" id="SSF48179">
    <property type="entry name" value="6-phosphogluconate dehydrogenase C-terminal domain-like"/>
    <property type="match status" value="1"/>
</dbReference>
<dbReference type="GO" id="GO:0051287">
    <property type="term" value="F:NAD binding"/>
    <property type="evidence" value="ECO:0007669"/>
    <property type="project" value="InterPro"/>
</dbReference>
<dbReference type="Pfam" id="PF14833">
    <property type="entry name" value="NAD_binding_11"/>
    <property type="match status" value="1"/>
</dbReference>
<dbReference type="GO" id="GO:0016491">
    <property type="term" value="F:oxidoreductase activity"/>
    <property type="evidence" value="ECO:0007669"/>
    <property type="project" value="UniProtKB-KW"/>
</dbReference>
<dbReference type="InterPro" id="IPR029154">
    <property type="entry name" value="HIBADH-like_NADP-bd"/>
</dbReference>
<dbReference type="Gene3D" id="1.10.1040.10">
    <property type="entry name" value="N-(1-d-carboxylethyl)-l-norvaline Dehydrogenase, domain 2"/>
    <property type="match status" value="1"/>
</dbReference>
<keyword evidence="7" id="KW-1185">Reference proteome</keyword>
<evidence type="ECO:0000259" key="5">
    <source>
        <dbReference type="Pfam" id="PF14833"/>
    </source>
</evidence>
<comment type="caution">
    <text evidence="6">The sequence shown here is derived from an EMBL/GenBank/DDBJ whole genome shotgun (WGS) entry which is preliminary data.</text>
</comment>
<dbReference type="PANTHER" id="PTHR43060">
    <property type="entry name" value="3-HYDROXYISOBUTYRATE DEHYDROGENASE-LIKE 1, MITOCHONDRIAL-RELATED"/>
    <property type="match status" value="1"/>
</dbReference>
<dbReference type="PANTHER" id="PTHR43060:SF15">
    <property type="entry name" value="3-HYDROXYISOBUTYRATE DEHYDROGENASE-LIKE 1, MITOCHONDRIAL-RELATED"/>
    <property type="match status" value="1"/>
</dbReference>
<feature type="domain" description="3-hydroxyisobutyrate dehydrogenase-like NAD-binding" evidence="5">
    <location>
        <begin position="183"/>
        <end position="300"/>
    </location>
</feature>
<dbReference type="EMBL" id="VRVR01000017">
    <property type="protein sequence ID" value="KAF0852775.1"/>
    <property type="molecule type" value="Genomic_DNA"/>
</dbReference>
<dbReference type="AlphaFoldDB" id="A0A8K0AIM9"/>
<evidence type="ECO:0000313" key="7">
    <source>
        <dbReference type="Proteomes" id="UP000799049"/>
    </source>
</evidence>
<accession>A0A8K0AIM9</accession>
<dbReference type="PIRSF" id="PIRSF000103">
    <property type="entry name" value="HIBADH"/>
    <property type="match status" value="1"/>
</dbReference>
<sequence length="316" mass="33463">MASMILKSISPNTTKLGFIGVGVMGQSMAAHLMKHGYAMTVYSRTASKCAALVEAGAKLARSPKEVAEQSDIIFSIVGYPKDVESVMLGSSETGARDAVIDGVRPGSIVVDMTTSKPSIAKRLHELFKEKSVFSMDCPVSGGDIGARNAALTIMCGGDQEVFDALVPVLQCMGKTVRLMGGPGMGQATKCANQTMIASTMVGVCEALLFAHKSGLNVEDVIAVLSGGAAQCFSLTSYGPRILKGDMKPGFYVEHFVKDMKIVLEECDRMGIVLPGLTQAKMLYEILIAQGGGRLGTQALMLALEKLNNIEFVPKNL</sequence>
<dbReference type="OrthoDB" id="435038at2759"/>
<proteinExistence type="predicted"/>
<dbReference type="InterPro" id="IPR006115">
    <property type="entry name" value="6PGDH_NADP-bd"/>
</dbReference>
<dbReference type="InterPro" id="IPR015815">
    <property type="entry name" value="HIBADH-related"/>
</dbReference>
<dbReference type="Pfam" id="PF03446">
    <property type="entry name" value="NAD_binding_2"/>
    <property type="match status" value="1"/>
</dbReference>
<reference evidence="6" key="1">
    <citation type="submission" date="2019-09" db="EMBL/GenBank/DDBJ databases">
        <title>The Mitochondrial Proteome of the Jakobid, Andalucia godoyi, a Protist With the Most Gene-Rich and Bacteria-Like Mitochondrial Genome.</title>
        <authorList>
            <person name="Gray M.W."/>
            <person name="Burger G."/>
            <person name="Derelle R."/>
            <person name="Klimes V."/>
            <person name="Leger M."/>
            <person name="Sarrasin M."/>
            <person name="Vlcek C."/>
            <person name="Roger A.J."/>
            <person name="Elias M."/>
            <person name="Lang B.F."/>
        </authorList>
    </citation>
    <scope>NUCLEOTIDE SEQUENCE</scope>
    <source>
        <strain evidence="6">And28</strain>
    </source>
</reference>
<evidence type="ECO:0000259" key="4">
    <source>
        <dbReference type="Pfam" id="PF03446"/>
    </source>
</evidence>
<evidence type="ECO:0000256" key="1">
    <source>
        <dbReference type="ARBA" id="ARBA00023002"/>
    </source>
</evidence>
<dbReference type="InterPro" id="IPR013328">
    <property type="entry name" value="6PGD_dom2"/>
</dbReference>
<gene>
    <name evidence="6" type="ORF">ANDGO_06544</name>
</gene>
<dbReference type="Gene3D" id="3.40.50.720">
    <property type="entry name" value="NAD(P)-binding Rossmann-like Domain"/>
    <property type="match status" value="1"/>
</dbReference>
<keyword evidence="2" id="KW-0520">NAD</keyword>
<protein>
    <submittedName>
        <fullName evidence="6">Mitochondrial 3-hydroxyisobutyrate dehydrogenase</fullName>
    </submittedName>
</protein>
<dbReference type="InterPro" id="IPR036291">
    <property type="entry name" value="NAD(P)-bd_dom_sf"/>
</dbReference>
<dbReference type="Proteomes" id="UP000799049">
    <property type="component" value="Unassembled WGS sequence"/>
</dbReference>